<name>A0A5M6CC50_9BACT</name>
<evidence type="ECO:0000256" key="1">
    <source>
        <dbReference type="ARBA" id="ARBA00000832"/>
    </source>
</evidence>
<dbReference type="GO" id="GO:0006098">
    <property type="term" value="P:pentose-phosphate shunt"/>
    <property type="evidence" value="ECO:0007669"/>
    <property type="project" value="UniProtKB-UniPathway"/>
</dbReference>
<comment type="caution">
    <text evidence="9">The sequence shown here is derived from an EMBL/GenBank/DDBJ whole genome shotgun (WGS) entry which is preliminary data.</text>
</comment>
<dbReference type="RefSeq" id="WP_150034351.1">
    <property type="nucleotide sequence ID" value="NZ_VWSH01000004.1"/>
</dbReference>
<evidence type="ECO:0000256" key="5">
    <source>
        <dbReference type="ARBA" id="ARBA00013198"/>
    </source>
</evidence>
<dbReference type="InterPro" id="IPR006148">
    <property type="entry name" value="Glc/Gal-6P_isomerase"/>
</dbReference>
<dbReference type="UniPathway" id="UPA00115">
    <property type="reaction ID" value="UER00409"/>
</dbReference>
<evidence type="ECO:0000256" key="4">
    <source>
        <dbReference type="ARBA" id="ARBA00010662"/>
    </source>
</evidence>
<dbReference type="NCBIfam" id="TIGR01198">
    <property type="entry name" value="pgl"/>
    <property type="match status" value="1"/>
</dbReference>
<evidence type="ECO:0000256" key="2">
    <source>
        <dbReference type="ARBA" id="ARBA00002681"/>
    </source>
</evidence>
<dbReference type="EMBL" id="VWSH01000004">
    <property type="protein sequence ID" value="KAA5532724.1"/>
    <property type="molecule type" value="Genomic_DNA"/>
</dbReference>
<dbReference type="EC" id="3.1.1.31" evidence="5 7"/>
<evidence type="ECO:0000256" key="3">
    <source>
        <dbReference type="ARBA" id="ARBA00004961"/>
    </source>
</evidence>
<evidence type="ECO:0000256" key="6">
    <source>
        <dbReference type="ARBA" id="ARBA00020337"/>
    </source>
</evidence>
<evidence type="ECO:0000313" key="10">
    <source>
        <dbReference type="Proteomes" id="UP000323632"/>
    </source>
</evidence>
<comment type="catalytic activity">
    <reaction evidence="1 7">
        <text>6-phospho-D-glucono-1,5-lactone + H2O = 6-phospho-D-gluconate + H(+)</text>
        <dbReference type="Rhea" id="RHEA:12556"/>
        <dbReference type="ChEBI" id="CHEBI:15377"/>
        <dbReference type="ChEBI" id="CHEBI:15378"/>
        <dbReference type="ChEBI" id="CHEBI:57955"/>
        <dbReference type="ChEBI" id="CHEBI:58759"/>
        <dbReference type="EC" id="3.1.1.31"/>
    </reaction>
</comment>
<dbReference type="InterPro" id="IPR039104">
    <property type="entry name" value="6PGL"/>
</dbReference>
<sequence>MMLSISPTKKEAIHSIALHIVSLAKKNIAEKNAFTLVLSGGQTPEELYKLLAAPPFNEAVNWSKVFFFFGDERFVPPTDEESNYRMAAATLLTPLQIPPEQIFFIDTAVAINKAAELYQQKLKSFFGNSEMSFDLILLGLGENLHVASLFPHTAILHDTEPAVKAVKTDDKNAYRITMNAPLINKAKCIYFLVSGKNKASAIRQALKGPIDTDAFPVQLIKTPRVHWFIDKDAGTGL</sequence>
<proteinExistence type="inferred from homology"/>
<feature type="domain" description="Glucosamine/galactosamine-6-phosphate isomerase" evidence="8">
    <location>
        <begin position="8"/>
        <end position="227"/>
    </location>
</feature>
<dbReference type="Pfam" id="PF01182">
    <property type="entry name" value="Glucosamine_iso"/>
    <property type="match status" value="1"/>
</dbReference>
<accession>A0A5M6CC50</accession>
<dbReference type="InterPro" id="IPR005900">
    <property type="entry name" value="6-phosphogluconolactonase_DevB"/>
</dbReference>
<evidence type="ECO:0000313" key="9">
    <source>
        <dbReference type="EMBL" id="KAA5532724.1"/>
    </source>
</evidence>
<dbReference type="GO" id="GO:0017057">
    <property type="term" value="F:6-phosphogluconolactonase activity"/>
    <property type="evidence" value="ECO:0007669"/>
    <property type="project" value="UniProtKB-UniRule"/>
</dbReference>
<dbReference type="InterPro" id="IPR037171">
    <property type="entry name" value="NagB/RpiA_transferase-like"/>
</dbReference>
<protein>
    <recommendedName>
        <fullName evidence="6 7">6-phosphogluconolactonase</fullName>
        <shortName evidence="7">6PGL</shortName>
        <ecNumber evidence="5 7">3.1.1.31</ecNumber>
    </recommendedName>
</protein>
<evidence type="ECO:0000256" key="7">
    <source>
        <dbReference type="RuleBase" id="RU365095"/>
    </source>
</evidence>
<keyword evidence="7 9" id="KW-0378">Hydrolase</keyword>
<comment type="pathway">
    <text evidence="3 7">Carbohydrate degradation; pentose phosphate pathway; D-ribulose 5-phosphate from D-glucose 6-phosphate (oxidative stage): step 2/3.</text>
</comment>
<organism evidence="9 10">
    <name type="scientific">Taibaiella lutea</name>
    <dbReference type="NCBI Taxonomy" id="2608001"/>
    <lineage>
        <taxon>Bacteria</taxon>
        <taxon>Pseudomonadati</taxon>
        <taxon>Bacteroidota</taxon>
        <taxon>Chitinophagia</taxon>
        <taxon>Chitinophagales</taxon>
        <taxon>Chitinophagaceae</taxon>
        <taxon>Taibaiella</taxon>
    </lineage>
</organism>
<dbReference type="GO" id="GO:0005975">
    <property type="term" value="P:carbohydrate metabolic process"/>
    <property type="evidence" value="ECO:0007669"/>
    <property type="project" value="UniProtKB-UniRule"/>
</dbReference>
<dbReference type="Proteomes" id="UP000323632">
    <property type="component" value="Unassembled WGS sequence"/>
</dbReference>
<evidence type="ECO:0000259" key="8">
    <source>
        <dbReference type="Pfam" id="PF01182"/>
    </source>
</evidence>
<dbReference type="SUPFAM" id="SSF100950">
    <property type="entry name" value="NagB/RpiA/CoA transferase-like"/>
    <property type="match status" value="1"/>
</dbReference>
<dbReference type="AlphaFoldDB" id="A0A5M6CC50"/>
<dbReference type="CDD" id="cd01400">
    <property type="entry name" value="6PGL"/>
    <property type="match status" value="1"/>
</dbReference>
<reference evidence="9 10" key="1">
    <citation type="submission" date="2019-09" db="EMBL/GenBank/DDBJ databases">
        <title>Genome sequence and assembly of Taibaiella sp.</title>
        <authorList>
            <person name="Chhetri G."/>
        </authorList>
    </citation>
    <scope>NUCLEOTIDE SEQUENCE [LARGE SCALE GENOMIC DNA]</scope>
    <source>
        <strain evidence="9 10">KVB11</strain>
    </source>
</reference>
<dbReference type="Gene3D" id="3.40.50.1360">
    <property type="match status" value="1"/>
</dbReference>
<comment type="similarity">
    <text evidence="4 7">Belongs to the glucosamine/galactosamine-6-phosphate isomerase family. 6-phosphogluconolactonase subfamily.</text>
</comment>
<gene>
    <name evidence="7 9" type="primary">pgl</name>
    <name evidence="9" type="ORF">F0919_18260</name>
</gene>
<dbReference type="PANTHER" id="PTHR11054">
    <property type="entry name" value="6-PHOSPHOGLUCONOLACTONASE"/>
    <property type="match status" value="1"/>
</dbReference>
<keyword evidence="10" id="KW-1185">Reference proteome</keyword>
<dbReference type="PANTHER" id="PTHR11054:SF0">
    <property type="entry name" value="6-PHOSPHOGLUCONOLACTONASE"/>
    <property type="match status" value="1"/>
</dbReference>
<comment type="function">
    <text evidence="2 7">Hydrolysis of 6-phosphogluconolactone to 6-phosphogluconate.</text>
</comment>